<proteinExistence type="inferred from homology"/>
<protein>
    <submittedName>
        <fullName evidence="5">Sugar ABC transporter substrate-binding protein</fullName>
    </submittedName>
</protein>
<dbReference type="CDD" id="cd01536">
    <property type="entry name" value="PBP1_ABC_sugar_binding-like"/>
    <property type="match status" value="1"/>
</dbReference>
<dbReference type="PROSITE" id="PS51257">
    <property type="entry name" value="PROKAR_LIPOPROTEIN"/>
    <property type="match status" value="1"/>
</dbReference>
<evidence type="ECO:0000313" key="5">
    <source>
        <dbReference type="EMBL" id="RQW74833.1"/>
    </source>
</evidence>
<evidence type="ECO:0000313" key="6">
    <source>
        <dbReference type="Proteomes" id="UP000274033"/>
    </source>
</evidence>
<keyword evidence="3" id="KW-0732">Signal</keyword>
<dbReference type="Gene3D" id="3.40.50.2300">
    <property type="match status" value="2"/>
</dbReference>
<feature type="domain" description="Periplasmic binding protein" evidence="4">
    <location>
        <begin position="51"/>
        <end position="312"/>
    </location>
</feature>
<dbReference type="RefSeq" id="WP_124764257.1">
    <property type="nucleotide sequence ID" value="NZ_JAFBDY010000006.1"/>
</dbReference>
<comment type="subcellular location">
    <subcellularLocation>
        <location evidence="1">Cell envelope</location>
    </subcellularLocation>
</comment>
<gene>
    <name evidence="5" type="ORF">EBB45_09540</name>
</gene>
<sequence>MDEKVTRREFLKKVSKLSLLGALFILGNNILTSCEHYQFEKKQIKPTNGLIFFSGKSLGYSFFVVQQEAVQRAVKERGYEFIFEIANMNSTKQSKQFASIRNKPTAIICDPVSSHLNLSELLDSRWNQKIPIGVIDTPLENGSVPISVVFDNYLGGELAAKKIVKLLTKKYGEPRGVILNCYADLNSEAWRLRKEGFEDLIQKYKKIKLISKGTNGDITKMYDVTNEVILNYPQLDAIHAPSETPARGIYEALIANQKLEPVGSPNHIIFVTIDGEPIAHKWIKEGILDASISQDPIAYGEICVEILVDYVLNNKPFPTENYSNKRYYWNNAKYKSTNVGAKLMIPPFIIDKNNVDDDRHWANVAYYEWGLKHL</sequence>
<evidence type="ECO:0000256" key="1">
    <source>
        <dbReference type="ARBA" id="ARBA00004196"/>
    </source>
</evidence>
<reference evidence="5 6" key="1">
    <citation type="journal article" date="2013" name="J. Microbiol.">
        <title>Lysinibacillus chungkukjangi sp. nov., isolated from Chungkukjang, Korean fermented soybean food.</title>
        <authorList>
            <person name="Kim S.J."/>
            <person name="Jang Y.H."/>
            <person name="Hamada M."/>
            <person name="Ahn J.H."/>
            <person name="Weon H.Y."/>
            <person name="Suzuki K."/>
            <person name="Whang K.S."/>
            <person name="Kwon S.W."/>
        </authorList>
    </citation>
    <scope>NUCLEOTIDE SEQUENCE [LARGE SCALE GENOMIC DNA]</scope>
    <source>
        <strain evidence="5 6">MCCC 1A12701</strain>
    </source>
</reference>
<dbReference type="GO" id="GO:0030246">
    <property type="term" value="F:carbohydrate binding"/>
    <property type="evidence" value="ECO:0007669"/>
    <property type="project" value="UniProtKB-ARBA"/>
</dbReference>
<keyword evidence="6" id="KW-1185">Reference proteome</keyword>
<evidence type="ECO:0000256" key="2">
    <source>
        <dbReference type="ARBA" id="ARBA00007639"/>
    </source>
</evidence>
<dbReference type="GO" id="GO:0030313">
    <property type="term" value="C:cell envelope"/>
    <property type="evidence" value="ECO:0007669"/>
    <property type="project" value="UniProtKB-SubCell"/>
</dbReference>
<dbReference type="PANTHER" id="PTHR46847">
    <property type="entry name" value="D-ALLOSE-BINDING PERIPLASMIC PROTEIN-RELATED"/>
    <property type="match status" value="1"/>
</dbReference>
<comment type="similarity">
    <text evidence="2">Belongs to the bacterial solute-binding protein 2 family.</text>
</comment>
<dbReference type="OrthoDB" id="9814427at2"/>
<dbReference type="PANTHER" id="PTHR46847:SF1">
    <property type="entry name" value="D-ALLOSE-BINDING PERIPLASMIC PROTEIN-RELATED"/>
    <property type="match status" value="1"/>
</dbReference>
<comment type="caution">
    <text evidence="5">The sequence shown here is derived from an EMBL/GenBank/DDBJ whole genome shotgun (WGS) entry which is preliminary data.</text>
</comment>
<evidence type="ECO:0000256" key="3">
    <source>
        <dbReference type="ARBA" id="ARBA00022729"/>
    </source>
</evidence>
<name>A0A3N9UF02_9BACI</name>
<dbReference type="InterPro" id="IPR028082">
    <property type="entry name" value="Peripla_BP_I"/>
</dbReference>
<dbReference type="InterPro" id="IPR025997">
    <property type="entry name" value="SBP_2_dom"/>
</dbReference>
<dbReference type="Proteomes" id="UP000274033">
    <property type="component" value="Unassembled WGS sequence"/>
</dbReference>
<dbReference type="AlphaFoldDB" id="A0A3N9UF02"/>
<evidence type="ECO:0000259" key="4">
    <source>
        <dbReference type="Pfam" id="PF13407"/>
    </source>
</evidence>
<dbReference type="SUPFAM" id="SSF53822">
    <property type="entry name" value="Periplasmic binding protein-like I"/>
    <property type="match status" value="1"/>
</dbReference>
<dbReference type="Pfam" id="PF13407">
    <property type="entry name" value="Peripla_BP_4"/>
    <property type="match status" value="1"/>
</dbReference>
<dbReference type="EMBL" id="RRCT01000007">
    <property type="protein sequence ID" value="RQW74833.1"/>
    <property type="molecule type" value="Genomic_DNA"/>
</dbReference>
<accession>A0A3N9UF02</accession>
<organism evidence="5 6">
    <name type="scientific">Lysinibacillus composti</name>
    <dbReference type="NCBI Taxonomy" id="720633"/>
    <lineage>
        <taxon>Bacteria</taxon>
        <taxon>Bacillati</taxon>
        <taxon>Bacillota</taxon>
        <taxon>Bacilli</taxon>
        <taxon>Bacillales</taxon>
        <taxon>Bacillaceae</taxon>
        <taxon>Lysinibacillus</taxon>
    </lineage>
</organism>